<keyword evidence="1" id="KW-0378">Hydrolase</keyword>
<evidence type="ECO:0000313" key="4">
    <source>
        <dbReference type="Proteomes" id="UP000565441"/>
    </source>
</evidence>
<feature type="chain" id="PRO_5034723852" description="Six-hairpin glycosidase" evidence="2">
    <location>
        <begin position="26"/>
        <end position="444"/>
    </location>
</feature>
<evidence type="ECO:0000256" key="1">
    <source>
        <dbReference type="ARBA" id="ARBA00022801"/>
    </source>
</evidence>
<keyword evidence="4" id="KW-1185">Reference proteome</keyword>
<evidence type="ECO:0008006" key="5">
    <source>
        <dbReference type="Google" id="ProtNLM"/>
    </source>
</evidence>
<dbReference type="GO" id="GO:0016787">
    <property type="term" value="F:hydrolase activity"/>
    <property type="evidence" value="ECO:0007669"/>
    <property type="project" value="UniProtKB-KW"/>
</dbReference>
<dbReference type="OrthoDB" id="4138492at2759"/>
<dbReference type="GO" id="GO:0005975">
    <property type="term" value="P:carbohydrate metabolic process"/>
    <property type="evidence" value="ECO:0007669"/>
    <property type="project" value="InterPro"/>
</dbReference>
<dbReference type="InterPro" id="IPR012341">
    <property type="entry name" value="6hp_glycosidase-like_sf"/>
</dbReference>
<reference evidence="3 4" key="1">
    <citation type="journal article" date="2020" name="ISME J.">
        <title>Uncovering the hidden diversity of litter-decomposition mechanisms in mushroom-forming fungi.</title>
        <authorList>
            <person name="Floudas D."/>
            <person name="Bentzer J."/>
            <person name="Ahren D."/>
            <person name="Johansson T."/>
            <person name="Persson P."/>
            <person name="Tunlid A."/>
        </authorList>
    </citation>
    <scope>NUCLEOTIDE SEQUENCE [LARGE SCALE GENOMIC DNA]</scope>
    <source>
        <strain evidence="3 4">CBS 661.87</strain>
    </source>
</reference>
<evidence type="ECO:0000256" key="2">
    <source>
        <dbReference type="SAM" id="SignalP"/>
    </source>
</evidence>
<gene>
    <name evidence="3" type="ORF">D9615_004867</name>
</gene>
<dbReference type="Gene3D" id="1.50.10.10">
    <property type="match status" value="1"/>
</dbReference>
<dbReference type="PANTHER" id="PTHR41814:SF1">
    <property type="entry name" value="CELLULASE"/>
    <property type="match status" value="1"/>
</dbReference>
<dbReference type="SUPFAM" id="SSF48208">
    <property type="entry name" value="Six-hairpin glycosidases"/>
    <property type="match status" value="1"/>
</dbReference>
<dbReference type="InterPro" id="IPR008928">
    <property type="entry name" value="6-hairpin_glycosidase_sf"/>
</dbReference>
<dbReference type="EMBL" id="JAACJP010000007">
    <property type="protein sequence ID" value="KAF5383242.1"/>
    <property type="molecule type" value="Genomic_DNA"/>
</dbReference>
<proteinExistence type="predicted"/>
<accession>A0A8H5M754</accession>
<sequence>MRALICKARANILALLTLFLPWSSASLIGSKRGKADHDAIPFSPGFPVQKVVDLAQTISSHSWEFGTATEALLELYDPELSVFGDEPFEAAESLSEAKPQKKGNRGTQANKLPRALAYAAEKIVIGTGANALADGDGAVGDPASLGVGAVLLGKRPGFEKYAKAAAETVEYITQDAPRALNGAISHRVDVVELWADFIYMAPPFLAYYAADTANITLLRESVSQCRLYRDRVQAKSDSPEPPFKGLWQHIQGPQHDDPGLWSTGNAWVAAGMARVLATVLKAPLGKGNADLKWRGEAVAELTTWIEEIVNGAVEAGKDAYEDGLVKNYFDKPETFGETSGSALMAATVYRMVILRPGVFGRSGRYIRWADGIRTTLGGEFFDDISEDTLDHVDAVNGTVRPTVNPLGWGDVEPWMTGSPEGQSFVVLLYAAWRDCVLARVCERD</sequence>
<dbReference type="AlphaFoldDB" id="A0A8H5M754"/>
<dbReference type="Proteomes" id="UP000565441">
    <property type="component" value="Unassembled WGS sequence"/>
</dbReference>
<dbReference type="PANTHER" id="PTHR41814">
    <property type="entry name" value="EXPRESSED PROTEIN"/>
    <property type="match status" value="1"/>
</dbReference>
<protein>
    <recommendedName>
        <fullName evidence="5">Six-hairpin glycosidase</fullName>
    </recommendedName>
</protein>
<feature type="signal peptide" evidence="2">
    <location>
        <begin position="1"/>
        <end position="25"/>
    </location>
</feature>
<evidence type="ECO:0000313" key="3">
    <source>
        <dbReference type="EMBL" id="KAF5383242.1"/>
    </source>
</evidence>
<keyword evidence="2" id="KW-0732">Signal</keyword>
<dbReference type="Pfam" id="PF07470">
    <property type="entry name" value="Glyco_hydro_88"/>
    <property type="match status" value="1"/>
</dbReference>
<comment type="caution">
    <text evidence="3">The sequence shown here is derived from an EMBL/GenBank/DDBJ whole genome shotgun (WGS) entry which is preliminary data.</text>
</comment>
<dbReference type="InterPro" id="IPR010905">
    <property type="entry name" value="Glyco_hydro_88"/>
</dbReference>
<name>A0A8H5M754_9AGAR</name>
<organism evidence="3 4">
    <name type="scientific">Tricholomella constricta</name>
    <dbReference type="NCBI Taxonomy" id="117010"/>
    <lineage>
        <taxon>Eukaryota</taxon>
        <taxon>Fungi</taxon>
        <taxon>Dikarya</taxon>
        <taxon>Basidiomycota</taxon>
        <taxon>Agaricomycotina</taxon>
        <taxon>Agaricomycetes</taxon>
        <taxon>Agaricomycetidae</taxon>
        <taxon>Agaricales</taxon>
        <taxon>Tricholomatineae</taxon>
        <taxon>Lyophyllaceae</taxon>
        <taxon>Tricholomella</taxon>
    </lineage>
</organism>